<evidence type="ECO:0000313" key="2">
    <source>
        <dbReference type="MGI" id="MGI:97797"/>
    </source>
</evidence>
<dbReference type="EMBL" id="AY547265">
    <property type="protein sequence ID" value="AAT09993.1"/>
    <property type="molecule type" value="mRNA"/>
</dbReference>
<dbReference type="AlphaFoldDB" id="Q6QDC8"/>
<reference evidence="1" key="1">
    <citation type="journal article" date="2005" name="J. Pharmacol. Exp. Ther.">
        <title>Cloning and characterization of cyclooxygenase-1b (putative cyclooxygenase-3) in rat.</title>
        <authorList>
            <person name="Snipes J.A."/>
            <person name="Kis B."/>
            <person name="Shelness G.S."/>
            <person name="Hewett J.A."/>
            <person name="Busija D.W."/>
        </authorList>
    </citation>
    <scope>NUCLEOTIDE SEQUENCE</scope>
    <source>
        <strain evidence="1">C57BL/6</strain>
        <tissue evidence="1">Brain</tissue>
    </source>
</reference>
<evidence type="ECO:0000313" key="1">
    <source>
        <dbReference type="EMBL" id="AAT09993.1"/>
    </source>
</evidence>
<protein>
    <submittedName>
        <fullName evidence="1">Putative cyclooxygenase 3</fullName>
    </submittedName>
</protein>
<name>Q6QDC8_MOUSE</name>
<gene>
    <name evidence="2" type="primary">Ptgs1</name>
</gene>
<sequence length="127" mass="13245">MSRESDPSGAPTRPGIRWPAGGALNARLNSLFLLQEGVSRSGFPCCCSCCCRRHPRSCSQILGCPHQSIPVVTIRARTRVSVSALASTTTSVIVLARATQAPTVPSLRSGPGFGILCGPAPRSPISC</sequence>
<organism evidence="1">
    <name type="scientific">Mus musculus</name>
    <name type="common">Mouse</name>
    <dbReference type="NCBI Taxonomy" id="10090"/>
    <lineage>
        <taxon>Eukaryota</taxon>
        <taxon>Metazoa</taxon>
        <taxon>Chordata</taxon>
        <taxon>Craniata</taxon>
        <taxon>Vertebrata</taxon>
        <taxon>Euteleostomi</taxon>
        <taxon>Mammalia</taxon>
        <taxon>Eutheria</taxon>
        <taxon>Euarchontoglires</taxon>
        <taxon>Glires</taxon>
        <taxon>Rodentia</taxon>
        <taxon>Myomorpha</taxon>
        <taxon>Muroidea</taxon>
        <taxon>Muridae</taxon>
        <taxon>Murinae</taxon>
        <taxon>Mus</taxon>
        <taxon>Mus</taxon>
    </lineage>
</organism>
<accession>Q6QDC8</accession>
<dbReference type="AGR" id="MGI:97797"/>
<proteinExistence type="evidence at transcript level"/>
<dbReference type="MGI" id="MGI:97797">
    <property type="gene designation" value="Ptgs1"/>
</dbReference>